<protein>
    <recommendedName>
        <fullName evidence="1">Trypsin-co-occurring domain-containing protein</fullName>
    </recommendedName>
</protein>
<comment type="caution">
    <text evidence="2">The sequence shown here is derived from an EMBL/GenBank/DDBJ whole genome shotgun (WGS) entry which is preliminary data.</text>
</comment>
<proteinExistence type="predicted"/>
<dbReference type="InterPro" id="IPR045608">
    <property type="entry name" value="Trypco2"/>
</dbReference>
<dbReference type="Proteomes" id="UP000635885">
    <property type="component" value="Unassembled WGS sequence"/>
</dbReference>
<organism evidence="2 3">
    <name type="scientific">Belliella aquatica</name>
    <dbReference type="NCBI Taxonomy" id="1323734"/>
    <lineage>
        <taxon>Bacteria</taxon>
        <taxon>Pseudomonadati</taxon>
        <taxon>Bacteroidota</taxon>
        <taxon>Cytophagia</taxon>
        <taxon>Cytophagales</taxon>
        <taxon>Cyclobacteriaceae</taxon>
        <taxon>Belliella</taxon>
    </lineage>
</organism>
<name>A0ABQ1N520_9BACT</name>
<dbReference type="EMBL" id="BMFD01000024">
    <property type="protein sequence ID" value="GGC54108.1"/>
    <property type="molecule type" value="Genomic_DNA"/>
</dbReference>
<accession>A0ABQ1N520</accession>
<evidence type="ECO:0000313" key="3">
    <source>
        <dbReference type="Proteomes" id="UP000635885"/>
    </source>
</evidence>
<reference evidence="3" key="1">
    <citation type="journal article" date="2019" name="Int. J. Syst. Evol. Microbiol.">
        <title>The Global Catalogue of Microorganisms (GCM) 10K type strain sequencing project: providing services to taxonomists for standard genome sequencing and annotation.</title>
        <authorList>
            <consortium name="The Broad Institute Genomics Platform"/>
            <consortium name="The Broad Institute Genome Sequencing Center for Infectious Disease"/>
            <person name="Wu L."/>
            <person name="Ma J."/>
        </authorList>
    </citation>
    <scope>NUCLEOTIDE SEQUENCE [LARGE SCALE GENOMIC DNA]</scope>
    <source>
        <strain evidence="3">CGMCC 1.12479</strain>
    </source>
</reference>
<keyword evidence="3" id="KW-1185">Reference proteome</keyword>
<evidence type="ECO:0000259" key="1">
    <source>
        <dbReference type="Pfam" id="PF19631"/>
    </source>
</evidence>
<dbReference type="Pfam" id="PF19631">
    <property type="entry name" value="Trypco2"/>
    <property type="match status" value="1"/>
</dbReference>
<sequence length="169" mass="18668">MLALNSTFAQTNSVNLNNVMTEISEVLNELENSSSLPAPGEVIVTLLTENSSESNVGLKVLIFKVGRKWNRAESNEMKFKFTIAPKEGIDKVDIKKQLSEIIRDAINQVNNASNPNLLLKEFSVKISFTLEKSNSASGEFELSPVTPSASRSTKKKAVHTIEIVFNKQQ</sequence>
<gene>
    <name evidence="2" type="ORF">GCM10010993_35630</name>
</gene>
<feature type="domain" description="Trypsin-co-occurring" evidence="1">
    <location>
        <begin position="103"/>
        <end position="165"/>
    </location>
</feature>
<evidence type="ECO:0000313" key="2">
    <source>
        <dbReference type="EMBL" id="GGC54108.1"/>
    </source>
</evidence>